<feature type="region of interest" description="Disordered" evidence="1">
    <location>
        <begin position="1"/>
        <end position="38"/>
    </location>
</feature>
<evidence type="ECO:0000256" key="1">
    <source>
        <dbReference type="SAM" id="MobiDB-lite"/>
    </source>
</evidence>
<gene>
    <name evidence="2" type="ORF">EYF80_018724</name>
</gene>
<dbReference type="AlphaFoldDB" id="A0A4Z2I1G1"/>
<organism evidence="2 3">
    <name type="scientific">Liparis tanakae</name>
    <name type="common">Tanaka's snailfish</name>
    <dbReference type="NCBI Taxonomy" id="230148"/>
    <lineage>
        <taxon>Eukaryota</taxon>
        <taxon>Metazoa</taxon>
        <taxon>Chordata</taxon>
        <taxon>Craniata</taxon>
        <taxon>Vertebrata</taxon>
        <taxon>Euteleostomi</taxon>
        <taxon>Actinopterygii</taxon>
        <taxon>Neopterygii</taxon>
        <taxon>Teleostei</taxon>
        <taxon>Neoteleostei</taxon>
        <taxon>Acanthomorphata</taxon>
        <taxon>Eupercaria</taxon>
        <taxon>Perciformes</taxon>
        <taxon>Cottioidei</taxon>
        <taxon>Cottales</taxon>
        <taxon>Liparidae</taxon>
        <taxon>Liparis</taxon>
    </lineage>
</organism>
<sequence length="86" mass="9581">MERRGQAVNSPENQSMPSEVRDGGTRCSHNRSRSCSHGTLSRELLSLKTGHIALTMRVMDKEASEAAERTAADIISESRKTRHLCR</sequence>
<feature type="compositionally biased region" description="Polar residues" evidence="1">
    <location>
        <begin position="7"/>
        <end position="17"/>
    </location>
</feature>
<reference evidence="2 3" key="1">
    <citation type="submission" date="2019-03" db="EMBL/GenBank/DDBJ databases">
        <title>First draft genome of Liparis tanakae, snailfish: a comprehensive survey of snailfish specific genes.</title>
        <authorList>
            <person name="Kim W."/>
            <person name="Song I."/>
            <person name="Jeong J.-H."/>
            <person name="Kim D."/>
            <person name="Kim S."/>
            <person name="Ryu S."/>
            <person name="Song J.Y."/>
            <person name="Lee S.K."/>
        </authorList>
    </citation>
    <scope>NUCLEOTIDE SEQUENCE [LARGE SCALE GENOMIC DNA]</scope>
    <source>
        <tissue evidence="2">Muscle</tissue>
    </source>
</reference>
<protein>
    <submittedName>
        <fullName evidence="2">Uncharacterized protein</fullName>
    </submittedName>
</protein>
<dbReference type="Proteomes" id="UP000314294">
    <property type="component" value="Unassembled WGS sequence"/>
</dbReference>
<accession>A0A4Z2I1G1</accession>
<dbReference type="EMBL" id="SRLO01000155">
    <property type="protein sequence ID" value="TNN71063.1"/>
    <property type="molecule type" value="Genomic_DNA"/>
</dbReference>
<evidence type="ECO:0000313" key="3">
    <source>
        <dbReference type="Proteomes" id="UP000314294"/>
    </source>
</evidence>
<proteinExistence type="predicted"/>
<evidence type="ECO:0000313" key="2">
    <source>
        <dbReference type="EMBL" id="TNN71063.1"/>
    </source>
</evidence>
<keyword evidence="3" id="KW-1185">Reference proteome</keyword>
<name>A0A4Z2I1G1_9TELE</name>
<comment type="caution">
    <text evidence="2">The sequence shown here is derived from an EMBL/GenBank/DDBJ whole genome shotgun (WGS) entry which is preliminary data.</text>
</comment>